<feature type="domain" description="3-keto-alpha-glucoside-1,2-lyase/3-keto-2-hydroxy-glucal hydratase" evidence="2">
    <location>
        <begin position="32"/>
        <end position="283"/>
    </location>
</feature>
<dbReference type="Pfam" id="PF06439">
    <property type="entry name" value="3keto-disac_hyd"/>
    <property type="match status" value="1"/>
</dbReference>
<dbReference type="AlphaFoldDB" id="A0A368JPQ0"/>
<dbReference type="EMBL" id="QOWE01000012">
    <property type="protein sequence ID" value="RCR68624.1"/>
    <property type="molecule type" value="Genomic_DNA"/>
</dbReference>
<comment type="caution">
    <text evidence="3">The sequence shown here is derived from an EMBL/GenBank/DDBJ whole genome shotgun (WGS) entry which is preliminary data.</text>
</comment>
<feature type="chain" id="PRO_5016768683" evidence="1">
    <location>
        <begin position="25"/>
        <end position="296"/>
    </location>
</feature>
<evidence type="ECO:0000259" key="2">
    <source>
        <dbReference type="Pfam" id="PF06439"/>
    </source>
</evidence>
<dbReference type="GO" id="GO:0016787">
    <property type="term" value="F:hydrolase activity"/>
    <property type="evidence" value="ECO:0007669"/>
    <property type="project" value="InterPro"/>
</dbReference>
<accession>A0A368JPQ0</accession>
<dbReference type="Gene3D" id="2.60.120.560">
    <property type="entry name" value="Exo-inulinase, domain 1"/>
    <property type="match status" value="1"/>
</dbReference>
<sequence>MKKSAKFVLLSLTGFIVLTLTVSVSSPGKSDEWIPLLDKNLTQWESYLSYAHKPDYNGKIPTDASGNPIPPIGYNKDDTRVFSVLNDPGGPVLRISGEKYGCLFTRKSYENYHLVLDVKWGEKKYDPRKNKLRDSGILYHSIGEAGVEYFRSWMLSQEFQIMEGHMGDYWCQANSAIDIRSFPSEGIMNRVADEKQPFAPFKGGGDYYCLRSANHESPAGEWTRLELICFGGKSLHLVNGHVVMVLKDSRYSKPDGQEVPMKQGKIQLQSEAAEVFYRNIRIKPLTAMPKVYADLF</sequence>
<dbReference type="InterPro" id="IPR010496">
    <property type="entry name" value="AL/BT2_dom"/>
</dbReference>
<dbReference type="OrthoDB" id="259356at2"/>
<evidence type="ECO:0000256" key="1">
    <source>
        <dbReference type="SAM" id="SignalP"/>
    </source>
</evidence>
<dbReference type="RefSeq" id="WP_114407043.1">
    <property type="nucleotide sequence ID" value="NZ_QOWE01000012.1"/>
</dbReference>
<keyword evidence="4" id="KW-1185">Reference proteome</keyword>
<proteinExistence type="predicted"/>
<evidence type="ECO:0000313" key="4">
    <source>
        <dbReference type="Proteomes" id="UP000253383"/>
    </source>
</evidence>
<name>A0A368JPQ0_9BACT</name>
<keyword evidence="1" id="KW-0732">Signal</keyword>
<protein>
    <submittedName>
        <fullName evidence="3">DUF1080 domain-containing protein</fullName>
    </submittedName>
</protein>
<reference evidence="3 4" key="1">
    <citation type="submission" date="2018-07" db="EMBL/GenBank/DDBJ databases">
        <title>Genome analysis of Larkinella rosea.</title>
        <authorList>
            <person name="Zhou Z."/>
            <person name="Wang G."/>
        </authorList>
    </citation>
    <scope>NUCLEOTIDE SEQUENCE [LARGE SCALE GENOMIC DNA]</scope>
    <source>
        <strain evidence="4">zzj9</strain>
    </source>
</reference>
<evidence type="ECO:0000313" key="3">
    <source>
        <dbReference type="EMBL" id="RCR68624.1"/>
    </source>
</evidence>
<feature type="signal peptide" evidence="1">
    <location>
        <begin position="1"/>
        <end position="24"/>
    </location>
</feature>
<gene>
    <name evidence="3" type="ORF">DUE52_16070</name>
</gene>
<dbReference type="Proteomes" id="UP000253383">
    <property type="component" value="Unassembled WGS sequence"/>
</dbReference>
<organism evidence="3 4">
    <name type="scientific">Larkinella punicea</name>
    <dbReference type="NCBI Taxonomy" id="2315727"/>
    <lineage>
        <taxon>Bacteria</taxon>
        <taxon>Pseudomonadati</taxon>
        <taxon>Bacteroidota</taxon>
        <taxon>Cytophagia</taxon>
        <taxon>Cytophagales</taxon>
        <taxon>Spirosomataceae</taxon>
        <taxon>Larkinella</taxon>
    </lineage>
</organism>